<dbReference type="Pfam" id="PF13966">
    <property type="entry name" value="zf-RVT"/>
    <property type="match status" value="1"/>
</dbReference>
<dbReference type="PANTHER" id="PTHR33116">
    <property type="entry name" value="REVERSE TRANSCRIPTASE ZINC-BINDING DOMAIN-CONTAINING PROTEIN-RELATED-RELATED"/>
    <property type="match status" value="1"/>
</dbReference>
<evidence type="ECO:0000313" key="4">
    <source>
        <dbReference type="EMBL" id="KZV18919.1"/>
    </source>
</evidence>
<dbReference type="CDD" id="cd01650">
    <property type="entry name" value="RT_nLTR_like"/>
    <property type="match status" value="1"/>
</dbReference>
<evidence type="ECO:0000256" key="1">
    <source>
        <dbReference type="SAM" id="Phobius"/>
    </source>
</evidence>
<dbReference type="InterPro" id="IPR026960">
    <property type="entry name" value="RVT-Znf"/>
</dbReference>
<dbReference type="PANTHER" id="PTHR33116:SF80">
    <property type="entry name" value="REVERSE TRANSCRIPTASE ZINC-BINDING DOMAIN-CONTAINING PROTEIN"/>
    <property type="match status" value="1"/>
</dbReference>
<dbReference type="Pfam" id="PF13456">
    <property type="entry name" value="RVT_3"/>
    <property type="match status" value="1"/>
</dbReference>
<feature type="domain" description="RNase H type-1" evidence="3">
    <location>
        <begin position="1122"/>
        <end position="1249"/>
    </location>
</feature>
<dbReference type="InterPro" id="IPR032880">
    <property type="entry name" value="CSC1/OSCA1-like_N"/>
</dbReference>
<dbReference type="InterPro" id="IPR000477">
    <property type="entry name" value="RT_dom"/>
</dbReference>
<accession>A0A2Z7AIJ7</accession>
<gene>
    <name evidence="4" type="ORF">F511_17825</name>
</gene>
<keyword evidence="1" id="KW-1133">Transmembrane helix</keyword>
<dbReference type="InterPro" id="IPR044730">
    <property type="entry name" value="RNase_H-like_dom_plant"/>
</dbReference>
<evidence type="ECO:0008006" key="6">
    <source>
        <dbReference type="Google" id="ProtNLM"/>
    </source>
</evidence>
<feature type="transmembrane region" description="Helical" evidence="1">
    <location>
        <begin position="141"/>
        <end position="161"/>
    </location>
</feature>
<dbReference type="InterPro" id="IPR043502">
    <property type="entry name" value="DNA/RNA_pol_sf"/>
</dbReference>
<dbReference type="InterPro" id="IPR036397">
    <property type="entry name" value="RNaseH_sf"/>
</dbReference>
<evidence type="ECO:0000259" key="2">
    <source>
        <dbReference type="PROSITE" id="PS50878"/>
    </source>
</evidence>
<dbReference type="GO" id="GO:0003676">
    <property type="term" value="F:nucleic acid binding"/>
    <property type="evidence" value="ECO:0007669"/>
    <property type="project" value="InterPro"/>
</dbReference>
<dbReference type="GO" id="GO:0004523">
    <property type="term" value="F:RNA-DNA hybrid ribonuclease activity"/>
    <property type="evidence" value="ECO:0007669"/>
    <property type="project" value="InterPro"/>
</dbReference>
<protein>
    <recommendedName>
        <fullName evidence="6">Reverse transcriptase domain-containing protein</fullName>
    </recommendedName>
</protein>
<proteinExistence type="predicted"/>
<dbReference type="PROSITE" id="PS50879">
    <property type="entry name" value="RNASE_H_1"/>
    <property type="match status" value="1"/>
</dbReference>
<dbReference type="CDD" id="cd06222">
    <property type="entry name" value="RNase_H_like"/>
    <property type="match status" value="1"/>
</dbReference>
<feature type="transmembrane region" description="Helical" evidence="1">
    <location>
        <begin position="94"/>
        <end position="115"/>
    </location>
</feature>
<reference evidence="4 5" key="1">
    <citation type="journal article" date="2015" name="Proc. Natl. Acad. Sci. U.S.A.">
        <title>The resurrection genome of Boea hygrometrica: A blueprint for survival of dehydration.</title>
        <authorList>
            <person name="Xiao L."/>
            <person name="Yang G."/>
            <person name="Zhang L."/>
            <person name="Yang X."/>
            <person name="Zhao S."/>
            <person name="Ji Z."/>
            <person name="Zhou Q."/>
            <person name="Hu M."/>
            <person name="Wang Y."/>
            <person name="Chen M."/>
            <person name="Xu Y."/>
            <person name="Jin H."/>
            <person name="Xiao X."/>
            <person name="Hu G."/>
            <person name="Bao F."/>
            <person name="Hu Y."/>
            <person name="Wan P."/>
            <person name="Li L."/>
            <person name="Deng X."/>
            <person name="Kuang T."/>
            <person name="Xiang C."/>
            <person name="Zhu J.K."/>
            <person name="Oliver M.J."/>
            <person name="He Y."/>
        </authorList>
    </citation>
    <scope>NUCLEOTIDE SEQUENCE [LARGE SCALE GENOMIC DNA]</scope>
    <source>
        <strain evidence="5">cv. XS01</strain>
    </source>
</reference>
<dbReference type="Gene3D" id="3.30.420.10">
    <property type="entry name" value="Ribonuclease H-like superfamily/Ribonuclease H"/>
    <property type="match status" value="1"/>
</dbReference>
<dbReference type="Pfam" id="PF00078">
    <property type="entry name" value="RVT_1"/>
    <property type="match status" value="1"/>
</dbReference>
<dbReference type="OrthoDB" id="913642at2759"/>
<dbReference type="SUPFAM" id="SSF53098">
    <property type="entry name" value="Ribonuclease H-like"/>
    <property type="match status" value="1"/>
</dbReference>
<dbReference type="Pfam" id="PF14703">
    <property type="entry name" value="PHM7_cyt"/>
    <property type="match status" value="1"/>
</dbReference>
<dbReference type="SUPFAM" id="SSF56672">
    <property type="entry name" value="DNA/RNA polymerases"/>
    <property type="match status" value="1"/>
</dbReference>
<keyword evidence="1" id="KW-0472">Membrane</keyword>
<dbReference type="Proteomes" id="UP000250235">
    <property type="component" value="Unassembled WGS sequence"/>
</dbReference>
<dbReference type="Pfam" id="PF13967">
    <property type="entry name" value="RSN1_TM"/>
    <property type="match status" value="1"/>
</dbReference>
<dbReference type="InterPro" id="IPR027815">
    <property type="entry name" value="CSC1/OSCA1-like_cyt"/>
</dbReference>
<keyword evidence="5" id="KW-1185">Reference proteome</keyword>
<feature type="transmembrane region" description="Helical" evidence="1">
    <location>
        <begin position="6"/>
        <end position="27"/>
    </location>
</feature>
<dbReference type="PROSITE" id="PS50878">
    <property type="entry name" value="RT_POL"/>
    <property type="match status" value="1"/>
</dbReference>
<organism evidence="4 5">
    <name type="scientific">Dorcoceras hygrometricum</name>
    <dbReference type="NCBI Taxonomy" id="472368"/>
    <lineage>
        <taxon>Eukaryota</taxon>
        <taxon>Viridiplantae</taxon>
        <taxon>Streptophyta</taxon>
        <taxon>Embryophyta</taxon>
        <taxon>Tracheophyta</taxon>
        <taxon>Spermatophyta</taxon>
        <taxon>Magnoliopsida</taxon>
        <taxon>eudicotyledons</taxon>
        <taxon>Gunneridae</taxon>
        <taxon>Pentapetalae</taxon>
        <taxon>asterids</taxon>
        <taxon>lamiids</taxon>
        <taxon>Lamiales</taxon>
        <taxon>Gesneriaceae</taxon>
        <taxon>Didymocarpoideae</taxon>
        <taxon>Trichosporeae</taxon>
        <taxon>Loxocarpinae</taxon>
        <taxon>Dorcoceras</taxon>
    </lineage>
</organism>
<evidence type="ECO:0000313" key="5">
    <source>
        <dbReference type="Proteomes" id="UP000250235"/>
    </source>
</evidence>
<dbReference type="InterPro" id="IPR012337">
    <property type="entry name" value="RNaseH-like_sf"/>
</dbReference>
<name>A0A2Z7AIJ7_9LAMI</name>
<sequence>MYVESLLVSASINIGLSLLILTTFSVLRRQPSNAPIYFARRLSQRHHVSFHRRFFPWRLLPSVEWISSALRVTEAEILDNCGLDVFVLIRLFKFGINFFMVCAVVGLLVLLPLNYKAGSKGSPKYSMDSFTISNITSGSNWLWVHFSCLYFLSCYGLYLLYKEYNNILHKRIHQLHCMRHAPNQFTVLVREIPICEEHGARDCCVDHFFSKYHPHTYQSYQILYDGRDLERQVKEAISISREIGDLKHQSKSRRIDREIFLSPSSKYDADIKHLKEILQELLHNIRRSQSRDFLQDKDSCLERQLDIQSSGAGFFEKLLTGEDTALYKFNPNIIPRLLHEGDNYKLEALPSLDEIKEVTFSIHADSAAGPDGYSALFYSSCWDIIKEDLFQAVLEFFEGRPLPRSFTATSIVLIPKSDNAQKWSEFRPISLCNVCNKIISKLLATRLRPLLDQIISPQQSGFVKGRQISDNILLAQEMVHNLNYHIRGGNALLKLDMAKAYDRVQWGFLIQVLAAFGFSGKVQQLFLACINNCWFSVNINGSLSGFFCSKRGLRQGDPLSPLLFIIGAEYLSRSLEQLFLQRHKLFYQTGCSVQISHLAYADDILIFSNGSLDCIRRICEVLHNYETTSGQLISGDKSVFITASKTSQRRRANINKLTGFQEGTLPLNYLGAPLFTGHRKSMYFQPLVTKALNKLKGWENKILSPGGRLVLIKSVLLSLPIYLFHVIEPPGTILHRIEMICARFLWGSKEGQHKTHWISWKQICLPKQEGGLDIKLLKDALRSFSVKMWVRFRANDSLWSKFLHYKYCYNIPPAAVDLKVRISPNWRRLIKIRQLAESHICWSIGRGDLSFWYDLWLPSGPLYTLCDIVGPKDRKVAWLIDEGRWNRARLELLIGADLIEQVLQVPISPFMVDRLIWKPSSHGKFSSKSAWELLRHRDLTKDIFTACWSKLLTPTMSLFVWRWIQRKIPTDDVLQSRGVAMGSKCQCCAQEESFDHVFFTSHIAFHVWSHFGNILGIQQATQVFNWRLENLWKLSGHIQECIPFLILWFLWTGRNDSKHRNIKLRSAAVIRHIRYYIFAASSSGLLKLEHWKGCLALAQEFNVRIKGFRRTSIAIIKWTKPPSHWFKLNTDGCRSNQGMISSGGLIRDCSGQVQAAFHGFLGEGSIVKAELTAILQGLRICIQQHLFPIWIETDSEVALHIILSDHTSWDLRHTLTSIQEVRANYATRISHIHREGNAPADYLASLGMQKRNYTVFNSLRFDRTIIGLCNLDMLACPYVRVSRKLFNM</sequence>
<dbReference type="EMBL" id="KV017181">
    <property type="protein sequence ID" value="KZV18919.1"/>
    <property type="molecule type" value="Genomic_DNA"/>
</dbReference>
<keyword evidence="1" id="KW-0812">Transmembrane</keyword>
<evidence type="ECO:0000259" key="3">
    <source>
        <dbReference type="PROSITE" id="PS50879"/>
    </source>
</evidence>
<dbReference type="InterPro" id="IPR002156">
    <property type="entry name" value="RNaseH_domain"/>
</dbReference>
<feature type="domain" description="Reverse transcriptase" evidence="2">
    <location>
        <begin position="395"/>
        <end position="674"/>
    </location>
</feature>